<dbReference type="CDD" id="cd18873">
    <property type="entry name" value="NUDIX_NadM_like"/>
    <property type="match status" value="1"/>
</dbReference>
<dbReference type="RefSeq" id="WP_088593113.1">
    <property type="nucleotide sequence ID" value="NZ_CP022022.1"/>
</dbReference>
<dbReference type="PANTHER" id="PTHR43736:SF4">
    <property type="entry name" value="SLR1690 PROTEIN"/>
    <property type="match status" value="1"/>
</dbReference>
<dbReference type="GO" id="GO:0016787">
    <property type="term" value="F:hydrolase activity"/>
    <property type="evidence" value="ECO:0007669"/>
    <property type="project" value="UniProtKB-KW"/>
</dbReference>
<dbReference type="SUPFAM" id="SSF55811">
    <property type="entry name" value="Nudix"/>
    <property type="match status" value="1"/>
</dbReference>
<proteinExistence type="predicted"/>
<dbReference type="Gene3D" id="3.90.79.10">
    <property type="entry name" value="Nucleoside Triphosphate Pyrophosphohydrolase"/>
    <property type="match status" value="1"/>
</dbReference>
<protein>
    <submittedName>
        <fullName evidence="2">NUDIX hydrolase</fullName>
    </submittedName>
</protein>
<dbReference type="AlphaFoldDB" id="A0A1Z4BKV3"/>
<dbReference type="InterPro" id="IPR015797">
    <property type="entry name" value="NUDIX_hydrolase-like_dom_sf"/>
</dbReference>
<dbReference type="KEGG" id="capn:CBG49_01725"/>
<dbReference type="SUPFAM" id="SSF46785">
    <property type="entry name" value="Winged helix' DNA-binding domain"/>
    <property type="match status" value="1"/>
</dbReference>
<feature type="domain" description="Nudix hydrolase" evidence="1">
    <location>
        <begin position="20"/>
        <end position="174"/>
    </location>
</feature>
<dbReference type="Pfam" id="PF00293">
    <property type="entry name" value="NUDIX"/>
    <property type="match status" value="1"/>
</dbReference>
<dbReference type="Proteomes" id="UP000197007">
    <property type="component" value="Chromosome"/>
</dbReference>
<evidence type="ECO:0000259" key="1">
    <source>
        <dbReference type="PROSITE" id="PS51462"/>
    </source>
</evidence>
<dbReference type="Pfam" id="PF21906">
    <property type="entry name" value="WHD_NrtR"/>
    <property type="match status" value="1"/>
</dbReference>
<dbReference type="InterPro" id="IPR000086">
    <property type="entry name" value="NUDIX_hydrolase_dom"/>
</dbReference>
<evidence type="ECO:0000313" key="2">
    <source>
        <dbReference type="EMBL" id="ASF41908.1"/>
    </source>
</evidence>
<dbReference type="Gene3D" id="1.10.10.10">
    <property type="entry name" value="Winged helix-like DNA-binding domain superfamily/Winged helix DNA-binding domain"/>
    <property type="match status" value="1"/>
</dbReference>
<accession>A0A1Z4BKV3</accession>
<keyword evidence="2" id="KW-0378">Hydrolase</keyword>
<dbReference type="PROSITE" id="PS51462">
    <property type="entry name" value="NUDIX"/>
    <property type="match status" value="1"/>
</dbReference>
<evidence type="ECO:0000313" key="3">
    <source>
        <dbReference type="Proteomes" id="UP000197007"/>
    </source>
</evidence>
<gene>
    <name evidence="2" type="ORF">CBG49_01725</name>
</gene>
<dbReference type="PANTHER" id="PTHR43736">
    <property type="entry name" value="ADP-RIBOSE PYROPHOSPHATASE"/>
    <property type="match status" value="1"/>
</dbReference>
<dbReference type="InterPro" id="IPR036390">
    <property type="entry name" value="WH_DNA-bd_sf"/>
</dbReference>
<reference evidence="3" key="1">
    <citation type="submission" date="2017-06" db="EMBL/GenBank/DDBJ databases">
        <title>Complete genome sequence of Capnocytophaga sp. KCOM 1579 (=ChDC OS43) isolated from a human refractory periapical abscess lesion.</title>
        <authorList>
            <person name="Kook J.-K."/>
            <person name="Park S.-N."/>
            <person name="Lim Y.K."/>
            <person name="Roh H."/>
        </authorList>
    </citation>
    <scope>NUCLEOTIDE SEQUENCE [LARGE SCALE GENOMIC DNA]</scope>
    <source>
        <strain evidence="3">ChDC OS43</strain>
    </source>
</reference>
<keyword evidence="3" id="KW-1185">Reference proteome</keyword>
<dbReference type="InterPro" id="IPR036388">
    <property type="entry name" value="WH-like_DNA-bd_sf"/>
</dbReference>
<name>A0A1Z4BKV3_9FLAO</name>
<organism evidence="2 3">
    <name type="scientific">Capnocytophaga endodontalis</name>
    <dbReference type="NCBI Taxonomy" id="2708117"/>
    <lineage>
        <taxon>Bacteria</taxon>
        <taxon>Pseudomonadati</taxon>
        <taxon>Bacteroidota</taxon>
        <taxon>Flavobacteriia</taxon>
        <taxon>Flavobacteriales</taxon>
        <taxon>Flavobacteriaceae</taxon>
        <taxon>Capnocytophaga</taxon>
    </lineage>
</organism>
<dbReference type="InterPro" id="IPR054105">
    <property type="entry name" value="WHD_NrtR"/>
</dbReference>
<sequence>MDRKERIILDDILNGDKIFYRNISVDNVIFGYHERELKVLLFKNTSQEKWLLPGGYVKKDETLEKAAHRVVRYRTNLKKLHLHQFFAFSNPERNKNTHFTPELLTTITGQKVTTDHWLLDNFISVAFFTLVDYYEVKPTGSFYAEECQWWDITNLPEMAFDHREIIDQALLSLRFFSHVSPIGKEMLPEKFTIPELQSLYETILGKKLDNRNFVKKMTNIGLIEKLDEKRNIGKHRSPFLYRFNQTRYDALAKGDEFIVF</sequence>
<dbReference type="EMBL" id="CP022022">
    <property type="protein sequence ID" value="ASF41908.1"/>
    <property type="molecule type" value="Genomic_DNA"/>
</dbReference>